<organism evidence="3 4">
    <name type="scientific">Capnocytophaga endodontalis</name>
    <dbReference type="NCBI Taxonomy" id="2708117"/>
    <lineage>
        <taxon>Bacteria</taxon>
        <taxon>Pseudomonadati</taxon>
        <taxon>Bacteroidota</taxon>
        <taxon>Flavobacteriia</taxon>
        <taxon>Flavobacteriales</taxon>
        <taxon>Flavobacteriaceae</taxon>
        <taxon>Capnocytophaga</taxon>
    </lineage>
</organism>
<dbReference type="InterPro" id="IPR025665">
    <property type="entry name" value="Beta-barrel_OMP_2"/>
</dbReference>
<dbReference type="EMBL" id="CP022022">
    <property type="protein sequence ID" value="ASF43585.1"/>
    <property type="molecule type" value="Genomic_DNA"/>
</dbReference>
<feature type="domain" description="Outer membrane protein beta-barrel" evidence="2">
    <location>
        <begin position="22"/>
        <end position="175"/>
    </location>
</feature>
<evidence type="ECO:0000313" key="4">
    <source>
        <dbReference type="Proteomes" id="UP000197007"/>
    </source>
</evidence>
<keyword evidence="1" id="KW-0732">Signal</keyword>
<dbReference type="AlphaFoldDB" id="A0A1Z4BQL1"/>
<name>A0A1Z4BQL1_9FLAO</name>
<evidence type="ECO:0000313" key="3">
    <source>
        <dbReference type="EMBL" id="ASF43585.1"/>
    </source>
</evidence>
<dbReference type="InterPro" id="IPR011250">
    <property type="entry name" value="OMP/PagP_B-barrel"/>
</dbReference>
<evidence type="ECO:0000259" key="2">
    <source>
        <dbReference type="Pfam" id="PF13568"/>
    </source>
</evidence>
<dbReference type="KEGG" id="capn:CBG49_11150"/>
<dbReference type="RefSeq" id="WP_009414014.1">
    <property type="nucleotide sequence ID" value="NZ_CP022022.1"/>
</dbReference>
<sequence length="205" mass="22802">MKKIVLLSICLLASYSIEAQYIGLKAGYNYATLKGNVSDSASFKPYHGYFAGITLEFPLSNLFSLQVEGIYNRRGANITSNTYGKAKLSLDYISLPVMARFNVGKGINLHIGPQLEYRIDKPNFYFDAGTDPVTRVKDDALDIIDGAMTVGIGYMTDSGWFFEARWVQGLTSIFESDETSLTRTGISPDYNFKNRTLSVGVGYRF</sequence>
<gene>
    <name evidence="3" type="ORF">CBG49_11150</name>
</gene>
<evidence type="ECO:0000256" key="1">
    <source>
        <dbReference type="SAM" id="SignalP"/>
    </source>
</evidence>
<dbReference type="Proteomes" id="UP000197007">
    <property type="component" value="Chromosome"/>
</dbReference>
<feature type="signal peptide" evidence="1">
    <location>
        <begin position="1"/>
        <end position="19"/>
    </location>
</feature>
<accession>A0A1Z4BQL1</accession>
<proteinExistence type="predicted"/>
<dbReference type="SUPFAM" id="SSF56925">
    <property type="entry name" value="OMPA-like"/>
    <property type="match status" value="1"/>
</dbReference>
<dbReference type="Pfam" id="PF13568">
    <property type="entry name" value="OMP_b-brl_2"/>
    <property type="match status" value="1"/>
</dbReference>
<feature type="chain" id="PRO_5011471189" evidence="1">
    <location>
        <begin position="20"/>
        <end position="205"/>
    </location>
</feature>
<keyword evidence="4" id="KW-1185">Reference proteome</keyword>
<reference evidence="4" key="1">
    <citation type="submission" date="2017-06" db="EMBL/GenBank/DDBJ databases">
        <title>Complete genome sequence of Capnocytophaga sp. KCOM 1579 (=ChDC OS43) isolated from a human refractory periapical abscess lesion.</title>
        <authorList>
            <person name="Kook J.-K."/>
            <person name="Park S.-N."/>
            <person name="Lim Y.K."/>
            <person name="Roh H."/>
        </authorList>
    </citation>
    <scope>NUCLEOTIDE SEQUENCE [LARGE SCALE GENOMIC DNA]</scope>
    <source>
        <strain evidence="4">ChDC OS43</strain>
    </source>
</reference>
<protein>
    <submittedName>
        <fullName evidence="3">PorT family protein</fullName>
    </submittedName>
</protein>